<comment type="caution">
    <text evidence="1">The sequence shown here is derived from an EMBL/GenBank/DDBJ whole genome shotgun (WGS) entry which is preliminary data.</text>
</comment>
<evidence type="ECO:0000313" key="2">
    <source>
        <dbReference type="Proteomes" id="UP000243579"/>
    </source>
</evidence>
<sequence length="317" mass="35256">MNLLKSQDTEAVKNGQAAVVVLTSSVIMPVISSFTEHCSDLCPNLYKVFDVSEVDESWDWTGEIDTNKVLNFNFNEADVVALVAQAKASVRDAQALRQALRVRASIDDFVTRLHTDFQETAGLETIGGRIVSGFNAVMFKHDCLHGKKTWGRDEMAVIFGEARLKYRDDGAASLAAHWLNMDINSGSCRACALSRLPPDQWLPQDGDEDPVLSDVLLRMEDICQIHGIHPKMCFDDNLERVFEELAVASDDQQRMCSDVILPLQQLMVGALHDVKFVQVGQIDDDLRISTSLVAGLTDGGYLVGAQFTFIWWKSCRN</sequence>
<dbReference type="Proteomes" id="UP000243579">
    <property type="component" value="Unassembled WGS sequence"/>
</dbReference>
<dbReference type="EMBL" id="JNBR01000021">
    <property type="protein sequence ID" value="OQS00869.1"/>
    <property type="molecule type" value="Genomic_DNA"/>
</dbReference>
<accession>A0A1V9ZSB8</accession>
<evidence type="ECO:0000313" key="1">
    <source>
        <dbReference type="EMBL" id="OQS00869.1"/>
    </source>
</evidence>
<proteinExistence type="predicted"/>
<gene>
    <name evidence="1" type="ORF">ACHHYP_02228</name>
</gene>
<dbReference type="AlphaFoldDB" id="A0A1V9ZSB8"/>
<dbReference type="OrthoDB" id="10561038at2759"/>
<name>A0A1V9ZSB8_ACHHY</name>
<organism evidence="1 2">
    <name type="scientific">Achlya hypogyna</name>
    <name type="common">Oomycete</name>
    <name type="synonym">Protoachlya hypogyna</name>
    <dbReference type="NCBI Taxonomy" id="1202772"/>
    <lineage>
        <taxon>Eukaryota</taxon>
        <taxon>Sar</taxon>
        <taxon>Stramenopiles</taxon>
        <taxon>Oomycota</taxon>
        <taxon>Saprolegniomycetes</taxon>
        <taxon>Saprolegniales</taxon>
        <taxon>Achlyaceae</taxon>
        <taxon>Achlya</taxon>
    </lineage>
</organism>
<keyword evidence="2" id="KW-1185">Reference proteome</keyword>
<protein>
    <submittedName>
        <fullName evidence="1">Uncharacterized protein</fullName>
    </submittedName>
</protein>
<reference evidence="1 2" key="1">
    <citation type="journal article" date="2014" name="Genome Biol. Evol.">
        <title>The secreted proteins of Achlya hypogyna and Thraustotheca clavata identify the ancestral oomycete secretome and reveal gene acquisitions by horizontal gene transfer.</title>
        <authorList>
            <person name="Misner I."/>
            <person name="Blouin N."/>
            <person name="Leonard G."/>
            <person name="Richards T.A."/>
            <person name="Lane C.E."/>
        </authorList>
    </citation>
    <scope>NUCLEOTIDE SEQUENCE [LARGE SCALE GENOMIC DNA]</scope>
    <source>
        <strain evidence="1 2">ATCC 48635</strain>
    </source>
</reference>